<evidence type="ECO:0000259" key="2">
    <source>
        <dbReference type="Pfam" id="PF00589"/>
    </source>
</evidence>
<dbReference type="GO" id="GO:0015074">
    <property type="term" value="P:DNA integration"/>
    <property type="evidence" value="ECO:0007669"/>
    <property type="project" value="InterPro"/>
</dbReference>
<dbReference type="STRING" id="369723.Strop_3417"/>
<dbReference type="RefSeq" id="WP_012014623.1">
    <property type="nucleotide sequence ID" value="NC_009380.1"/>
</dbReference>
<dbReference type="InterPro" id="IPR013762">
    <property type="entry name" value="Integrase-like_cat_sf"/>
</dbReference>
<dbReference type="Gene3D" id="1.10.443.10">
    <property type="entry name" value="Intergrase catalytic core"/>
    <property type="match status" value="1"/>
</dbReference>
<dbReference type="SUPFAM" id="SSF56349">
    <property type="entry name" value="DNA breaking-rejoining enzymes"/>
    <property type="match status" value="1"/>
</dbReference>
<proteinExistence type="predicted"/>
<dbReference type="Proteomes" id="UP000000235">
    <property type="component" value="Chromosome"/>
</dbReference>
<dbReference type="EMBL" id="CP000667">
    <property type="protein sequence ID" value="ABP55848.1"/>
    <property type="molecule type" value="Genomic_DNA"/>
</dbReference>
<dbReference type="HOGENOM" id="CLU_2481514_0_0_11"/>
<dbReference type="InterPro" id="IPR011010">
    <property type="entry name" value="DNA_brk_join_enz"/>
</dbReference>
<gene>
    <name evidence="3" type="ordered locus">Strop_3417</name>
</gene>
<dbReference type="GO" id="GO:0003677">
    <property type="term" value="F:DNA binding"/>
    <property type="evidence" value="ECO:0007669"/>
    <property type="project" value="InterPro"/>
</dbReference>
<keyword evidence="4" id="KW-1185">Reference proteome</keyword>
<dbReference type="Pfam" id="PF00589">
    <property type="entry name" value="Phage_integrase"/>
    <property type="match status" value="1"/>
</dbReference>
<evidence type="ECO:0000313" key="4">
    <source>
        <dbReference type="Proteomes" id="UP000000235"/>
    </source>
</evidence>
<feature type="domain" description="Tyr recombinase" evidence="2">
    <location>
        <begin position="32"/>
        <end position="65"/>
    </location>
</feature>
<dbReference type="eggNOG" id="COG4974">
    <property type="taxonomic scope" value="Bacteria"/>
</dbReference>
<dbReference type="InterPro" id="IPR002104">
    <property type="entry name" value="Integrase_catalytic"/>
</dbReference>
<reference evidence="4" key="1">
    <citation type="journal article" date="2007" name="Proc. Natl. Acad. Sci. U.S.A.">
        <title>Genome sequencing reveals complex secondary metabolome in the marine actinomycete Salinispora tropica.</title>
        <authorList>
            <person name="Udwary D.W."/>
            <person name="Zeigler L."/>
            <person name="Asolkar R.N."/>
            <person name="Singan V."/>
            <person name="Lapidus A."/>
            <person name="Fenical W."/>
            <person name="Jensen P.R."/>
            <person name="Moore B.S."/>
        </authorList>
    </citation>
    <scope>NUCLEOTIDE SEQUENCE [LARGE SCALE GENOMIC DNA]</scope>
    <source>
        <strain evidence="4">ATCC BAA-916 / DSM 44818 / CNB-440</strain>
    </source>
</reference>
<name>A4XA99_SALTO</name>
<evidence type="ECO:0000313" key="3">
    <source>
        <dbReference type="EMBL" id="ABP55848.1"/>
    </source>
</evidence>
<organism evidence="3 4">
    <name type="scientific">Salinispora tropica (strain ATCC BAA-916 / DSM 44818 / JCM 13857 / NBRC 105044 / CNB-440)</name>
    <dbReference type="NCBI Taxonomy" id="369723"/>
    <lineage>
        <taxon>Bacteria</taxon>
        <taxon>Bacillati</taxon>
        <taxon>Actinomycetota</taxon>
        <taxon>Actinomycetes</taxon>
        <taxon>Micromonosporales</taxon>
        <taxon>Micromonosporaceae</taxon>
        <taxon>Salinispora</taxon>
    </lineage>
</organism>
<keyword evidence="1" id="KW-0233">DNA recombination</keyword>
<dbReference type="KEGG" id="stp:Strop_3417"/>
<protein>
    <recommendedName>
        <fullName evidence="2">Tyr recombinase domain-containing protein</fullName>
    </recommendedName>
</protein>
<dbReference type="GO" id="GO:0006310">
    <property type="term" value="P:DNA recombination"/>
    <property type="evidence" value="ECO:0007669"/>
    <property type="project" value="UniProtKB-KW"/>
</dbReference>
<dbReference type="AlphaFoldDB" id="A4XA99"/>
<evidence type="ECO:0000256" key="1">
    <source>
        <dbReference type="ARBA" id="ARBA00023172"/>
    </source>
</evidence>
<accession>A4XA99</accession>
<sequence>MVSCLGHGAGGSPPTPQLGPLVRRVRGWHSTGATLLLAQGVDIRVIQELLGHSSIKIAEGYTHVASKLARDATKRMGKRLFGTPGTP</sequence>